<dbReference type="AlphaFoldDB" id="A0A0E9W7H8"/>
<accession>A0A0E9W7H8</accession>
<sequence>MVCLFLHHYITAIGRLLPRAIYAFHYKHLADSLIQCDLHNFFLHRIYIASIYTAGYILKQCRLSSRIQRQCPSWESNL</sequence>
<reference evidence="1" key="1">
    <citation type="submission" date="2014-11" db="EMBL/GenBank/DDBJ databases">
        <authorList>
            <person name="Amaro Gonzalez C."/>
        </authorList>
    </citation>
    <scope>NUCLEOTIDE SEQUENCE</scope>
</reference>
<organism evidence="1">
    <name type="scientific">Anguilla anguilla</name>
    <name type="common">European freshwater eel</name>
    <name type="synonym">Muraena anguilla</name>
    <dbReference type="NCBI Taxonomy" id="7936"/>
    <lineage>
        <taxon>Eukaryota</taxon>
        <taxon>Metazoa</taxon>
        <taxon>Chordata</taxon>
        <taxon>Craniata</taxon>
        <taxon>Vertebrata</taxon>
        <taxon>Euteleostomi</taxon>
        <taxon>Actinopterygii</taxon>
        <taxon>Neopterygii</taxon>
        <taxon>Teleostei</taxon>
        <taxon>Anguilliformes</taxon>
        <taxon>Anguillidae</taxon>
        <taxon>Anguilla</taxon>
    </lineage>
</organism>
<dbReference type="EMBL" id="GBXM01023144">
    <property type="protein sequence ID" value="JAH85433.1"/>
    <property type="molecule type" value="Transcribed_RNA"/>
</dbReference>
<reference evidence="1" key="2">
    <citation type="journal article" date="2015" name="Fish Shellfish Immunol.">
        <title>Early steps in the European eel (Anguilla anguilla)-Vibrio vulnificus interaction in the gills: Role of the RtxA13 toxin.</title>
        <authorList>
            <person name="Callol A."/>
            <person name="Pajuelo D."/>
            <person name="Ebbesson L."/>
            <person name="Teles M."/>
            <person name="MacKenzie S."/>
            <person name="Amaro C."/>
        </authorList>
    </citation>
    <scope>NUCLEOTIDE SEQUENCE</scope>
</reference>
<evidence type="ECO:0000313" key="1">
    <source>
        <dbReference type="EMBL" id="JAH85433.1"/>
    </source>
</evidence>
<protein>
    <submittedName>
        <fullName evidence="1">Uncharacterized protein</fullName>
    </submittedName>
</protein>
<proteinExistence type="predicted"/>
<name>A0A0E9W7H8_ANGAN</name>